<evidence type="ECO:0000256" key="7">
    <source>
        <dbReference type="ARBA" id="ARBA00023136"/>
    </source>
</evidence>
<evidence type="ECO:0000256" key="10">
    <source>
        <dbReference type="SAM" id="Phobius"/>
    </source>
</evidence>
<dbReference type="PANTHER" id="PTHR46539:SF13">
    <property type="entry name" value="RING-TYPE DOMAIN-CONTAINING PROTEIN"/>
    <property type="match status" value="1"/>
</dbReference>
<dbReference type="InterPro" id="IPR001841">
    <property type="entry name" value="Znf_RING"/>
</dbReference>
<feature type="domain" description="RING-type" evidence="11">
    <location>
        <begin position="79"/>
        <end position="121"/>
    </location>
</feature>
<keyword evidence="6 10" id="KW-1133">Transmembrane helix</keyword>
<dbReference type="PANTHER" id="PTHR46539">
    <property type="entry name" value="E3 UBIQUITIN-PROTEIN LIGASE ATL42"/>
    <property type="match status" value="1"/>
</dbReference>
<comment type="subcellular location">
    <subcellularLocation>
        <location evidence="1">Membrane</location>
    </subcellularLocation>
</comment>
<evidence type="ECO:0000256" key="1">
    <source>
        <dbReference type="ARBA" id="ARBA00004370"/>
    </source>
</evidence>
<evidence type="ECO:0000259" key="11">
    <source>
        <dbReference type="PROSITE" id="PS50089"/>
    </source>
</evidence>
<dbReference type="CDD" id="cd16454">
    <property type="entry name" value="RING-H2_PA-TM-RING"/>
    <property type="match status" value="1"/>
</dbReference>
<feature type="transmembrane region" description="Helical" evidence="10">
    <location>
        <begin position="15"/>
        <end position="35"/>
    </location>
</feature>
<accession>A0ABQ9N4B5</accession>
<name>A0ABQ9N4B5_HEVBR</name>
<keyword evidence="2 10" id="KW-0812">Transmembrane</keyword>
<dbReference type="EMBL" id="JARPOI010000002">
    <property type="protein sequence ID" value="KAJ9186598.1"/>
    <property type="molecule type" value="Genomic_DNA"/>
</dbReference>
<evidence type="ECO:0000313" key="13">
    <source>
        <dbReference type="Proteomes" id="UP001174677"/>
    </source>
</evidence>
<keyword evidence="4 9" id="KW-0863">Zinc-finger</keyword>
<keyword evidence="3" id="KW-0479">Metal-binding</keyword>
<keyword evidence="13" id="KW-1185">Reference proteome</keyword>
<protein>
    <recommendedName>
        <fullName evidence="11">RING-type domain-containing protein</fullName>
    </recommendedName>
</protein>
<comment type="caution">
    <text evidence="12">The sequence shown here is derived from an EMBL/GenBank/DDBJ whole genome shotgun (WGS) entry which is preliminary data.</text>
</comment>
<keyword evidence="7 10" id="KW-0472">Membrane</keyword>
<keyword evidence="5" id="KW-0862">Zinc</keyword>
<organism evidence="12 13">
    <name type="scientific">Hevea brasiliensis</name>
    <name type="common">Para rubber tree</name>
    <name type="synonym">Siphonia brasiliensis</name>
    <dbReference type="NCBI Taxonomy" id="3981"/>
    <lineage>
        <taxon>Eukaryota</taxon>
        <taxon>Viridiplantae</taxon>
        <taxon>Streptophyta</taxon>
        <taxon>Embryophyta</taxon>
        <taxon>Tracheophyta</taxon>
        <taxon>Spermatophyta</taxon>
        <taxon>Magnoliopsida</taxon>
        <taxon>eudicotyledons</taxon>
        <taxon>Gunneridae</taxon>
        <taxon>Pentapetalae</taxon>
        <taxon>rosids</taxon>
        <taxon>fabids</taxon>
        <taxon>Malpighiales</taxon>
        <taxon>Euphorbiaceae</taxon>
        <taxon>Crotonoideae</taxon>
        <taxon>Micrandreae</taxon>
        <taxon>Hevea</taxon>
    </lineage>
</organism>
<sequence length="133" mass="15398">MHSPPYPPLPPSTPFPYIFISTLVLIYVVISYLIIDLIHHNEDSNATPLDREQSYSGLSLEDTQALPWFDYEANTMTYCAICLDCFQKGERCRSFPLCKHTFHASCIDPWLVRRLTCPTCRSPFIIQRRLEVV</sequence>
<dbReference type="SMART" id="SM00184">
    <property type="entry name" value="RING"/>
    <property type="match status" value="1"/>
</dbReference>
<evidence type="ECO:0000256" key="3">
    <source>
        <dbReference type="ARBA" id="ARBA00022723"/>
    </source>
</evidence>
<evidence type="ECO:0000256" key="5">
    <source>
        <dbReference type="ARBA" id="ARBA00022833"/>
    </source>
</evidence>
<dbReference type="Gene3D" id="3.30.40.10">
    <property type="entry name" value="Zinc/RING finger domain, C3HC4 (zinc finger)"/>
    <property type="match status" value="1"/>
</dbReference>
<reference evidence="12" key="1">
    <citation type="journal article" date="2023" name="Plant Biotechnol. J.">
        <title>Chromosome-level wild Hevea brasiliensis genome provides new tools for genomic-assisted breeding and valuable loci to elevate rubber yield.</title>
        <authorList>
            <person name="Cheng H."/>
            <person name="Song X."/>
            <person name="Hu Y."/>
            <person name="Wu T."/>
            <person name="Yang Q."/>
            <person name="An Z."/>
            <person name="Feng S."/>
            <person name="Deng Z."/>
            <person name="Wu W."/>
            <person name="Zeng X."/>
            <person name="Tu M."/>
            <person name="Wang X."/>
            <person name="Huang H."/>
        </authorList>
    </citation>
    <scope>NUCLEOTIDE SEQUENCE</scope>
    <source>
        <strain evidence="12">MT/VB/25A 57/8</strain>
    </source>
</reference>
<dbReference type="InterPro" id="IPR013083">
    <property type="entry name" value="Znf_RING/FYVE/PHD"/>
</dbReference>
<dbReference type="PROSITE" id="PS50089">
    <property type="entry name" value="ZF_RING_2"/>
    <property type="match status" value="1"/>
</dbReference>
<dbReference type="Pfam" id="PF13639">
    <property type="entry name" value="zf-RING_2"/>
    <property type="match status" value="1"/>
</dbReference>
<dbReference type="SUPFAM" id="SSF57850">
    <property type="entry name" value="RING/U-box"/>
    <property type="match status" value="1"/>
</dbReference>
<evidence type="ECO:0000313" key="12">
    <source>
        <dbReference type="EMBL" id="KAJ9186598.1"/>
    </source>
</evidence>
<gene>
    <name evidence="12" type="ORF">P3X46_002147</name>
</gene>
<dbReference type="Proteomes" id="UP001174677">
    <property type="component" value="Chromosome 2"/>
</dbReference>
<proteinExistence type="inferred from homology"/>
<evidence type="ECO:0000256" key="9">
    <source>
        <dbReference type="PROSITE-ProRule" id="PRU00175"/>
    </source>
</evidence>
<evidence type="ECO:0000256" key="4">
    <source>
        <dbReference type="ARBA" id="ARBA00022771"/>
    </source>
</evidence>
<evidence type="ECO:0000256" key="6">
    <source>
        <dbReference type="ARBA" id="ARBA00022989"/>
    </source>
</evidence>
<evidence type="ECO:0000256" key="2">
    <source>
        <dbReference type="ARBA" id="ARBA00022692"/>
    </source>
</evidence>
<comment type="similarity">
    <text evidence="8">Belongs to the RING-type zinc finger family. ATL subfamily.</text>
</comment>
<evidence type="ECO:0000256" key="8">
    <source>
        <dbReference type="ARBA" id="ARBA00024209"/>
    </source>
</evidence>